<dbReference type="HOGENOM" id="CLU_1882228_0_0_0"/>
<feature type="signal peptide" evidence="2">
    <location>
        <begin position="1"/>
        <end position="25"/>
    </location>
</feature>
<dbReference type="OrthoDB" id="195314at2"/>
<evidence type="ECO:0000313" key="3">
    <source>
        <dbReference type="EMBL" id="ADE54537.1"/>
    </source>
</evidence>
<feature type="region of interest" description="Disordered" evidence="1">
    <location>
        <begin position="99"/>
        <end position="135"/>
    </location>
</feature>
<keyword evidence="2" id="KW-0732">Signal</keyword>
<dbReference type="STRING" id="583355.Caka_1518"/>
<protein>
    <submittedName>
        <fullName evidence="3">Uncharacterized protein</fullName>
    </submittedName>
</protein>
<name>D5EJD8_CORAD</name>
<feature type="compositionally biased region" description="Basic and acidic residues" evidence="1">
    <location>
        <begin position="114"/>
        <end position="135"/>
    </location>
</feature>
<feature type="chain" id="PRO_5003071514" evidence="2">
    <location>
        <begin position="26"/>
        <end position="135"/>
    </location>
</feature>
<dbReference type="Proteomes" id="UP000000925">
    <property type="component" value="Chromosome"/>
</dbReference>
<evidence type="ECO:0000256" key="1">
    <source>
        <dbReference type="SAM" id="MobiDB-lite"/>
    </source>
</evidence>
<feature type="region of interest" description="Disordered" evidence="1">
    <location>
        <begin position="27"/>
        <end position="47"/>
    </location>
</feature>
<keyword evidence="4" id="KW-1185">Reference proteome</keyword>
<evidence type="ECO:0000313" key="4">
    <source>
        <dbReference type="Proteomes" id="UP000000925"/>
    </source>
</evidence>
<sequence>MKLSLTTFNLLLTAISIALLSGCGAGNPESLEDEPRRATRTGGSSLGPHLVHVDQIRRIATLSRNSADLEGDFLIATTGSNNRQTGVLKQIPKKVSNASQTADILEGKPSVNDSVREATAEESAELEKLYRDVSN</sequence>
<reference evidence="3 4" key="1">
    <citation type="journal article" date="2010" name="Stand. Genomic Sci.">
        <title>Complete genome sequence of Coraliomargarita akajimensis type strain (04OKA010-24).</title>
        <authorList>
            <person name="Mavromatis K."/>
            <person name="Abt B."/>
            <person name="Brambilla E."/>
            <person name="Lapidus A."/>
            <person name="Copeland A."/>
            <person name="Deshpande S."/>
            <person name="Nolan M."/>
            <person name="Lucas S."/>
            <person name="Tice H."/>
            <person name="Cheng J.F."/>
            <person name="Han C."/>
            <person name="Detter J.C."/>
            <person name="Woyke T."/>
            <person name="Goodwin L."/>
            <person name="Pitluck S."/>
            <person name="Held B."/>
            <person name="Brettin T."/>
            <person name="Tapia R."/>
            <person name="Ivanova N."/>
            <person name="Mikhailova N."/>
            <person name="Pati A."/>
            <person name="Liolios K."/>
            <person name="Chen A."/>
            <person name="Palaniappan K."/>
            <person name="Land M."/>
            <person name="Hauser L."/>
            <person name="Chang Y.J."/>
            <person name="Jeffries C.D."/>
            <person name="Rohde M."/>
            <person name="Goker M."/>
            <person name="Bristow J."/>
            <person name="Eisen J.A."/>
            <person name="Markowitz V."/>
            <person name="Hugenholtz P."/>
            <person name="Klenk H.P."/>
            <person name="Kyrpides N.C."/>
        </authorList>
    </citation>
    <scope>NUCLEOTIDE SEQUENCE [LARGE SCALE GENOMIC DNA]</scope>
    <source>
        <strain evidence="4">DSM 45221 / IAM 15411 / JCM 23193 / KCTC 12865</strain>
    </source>
</reference>
<evidence type="ECO:0000256" key="2">
    <source>
        <dbReference type="SAM" id="SignalP"/>
    </source>
</evidence>
<gene>
    <name evidence="3" type="ordered locus">Caka_1518</name>
</gene>
<proteinExistence type="predicted"/>
<organism evidence="3 4">
    <name type="scientific">Coraliomargarita akajimensis (strain DSM 45221 / IAM 15411 / JCM 23193 / KCTC 12865 / 04OKA010-24)</name>
    <dbReference type="NCBI Taxonomy" id="583355"/>
    <lineage>
        <taxon>Bacteria</taxon>
        <taxon>Pseudomonadati</taxon>
        <taxon>Verrucomicrobiota</taxon>
        <taxon>Opitutia</taxon>
        <taxon>Puniceicoccales</taxon>
        <taxon>Coraliomargaritaceae</taxon>
        <taxon>Coraliomargarita</taxon>
    </lineage>
</organism>
<dbReference type="PROSITE" id="PS51257">
    <property type="entry name" value="PROKAR_LIPOPROTEIN"/>
    <property type="match status" value="1"/>
</dbReference>
<dbReference type="EMBL" id="CP001998">
    <property type="protein sequence ID" value="ADE54537.1"/>
    <property type="molecule type" value="Genomic_DNA"/>
</dbReference>
<dbReference type="KEGG" id="caa:Caka_1518"/>
<accession>D5EJD8</accession>
<dbReference type="AlphaFoldDB" id="D5EJD8"/>
<dbReference type="RefSeq" id="WP_013043259.1">
    <property type="nucleotide sequence ID" value="NC_014008.1"/>
</dbReference>